<accession>E0RZ32</accession>
<evidence type="ECO:0000313" key="2">
    <source>
        <dbReference type="Proteomes" id="UP000001299"/>
    </source>
</evidence>
<dbReference type="KEGG" id="bpb:bpr_I2671"/>
<dbReference type="Proteomes" id="UP000001299">
    <property type="component" value="Chromosome 1"/>
</dbReference>
<keyword evidence="2" id="KW-1185">Reference proteome</keyword>
<sequence length="68" mass="7688">MKDRKTDIKYMKKCFPQTRFKLVKNAGHGGLAPFQPERLVRGLRGKEIKASEAKSENSYVLGSDTDCI</sequence>
<evidence type="ECO:0000313" key="1">
    <source>
        <dbReference type="EMBL" id="ADL35404.1"/>
    </source>
</evidence>
<protein>
    <submittedName>
        <fullName evidence="1">Uncharacterized protein</fullName>
    </submittedName>
</protein>
<dbReference type="EMBL" id="CP001810">
    <property type="protein sequence ID" value="ADL35404.1"/>
    <property type="molecule type" value="Genomic_DNA"/>
</dbReference>
<dbReference type="RefSeq" id="WP_013282057.1">
    <property type="nucleotide sequence ID" value="NC_014387.1"/>
</dbReference>
<dbReference type="STRING" id="515622.bpr_I2671"/>
<dbReference type="AlphaFoldDB" id="E0RZ32"/>
<reference evidence="1 2" key="1">
    <citation type="journal article" date="2010" name="PLoS ONE">
        <title>The glycobiome of the rumen bacterium Butyrivibrio proteoclasticus B316(T) highlights adaptation to a polysaccharide-rich environment.</title>
        <authorList>
            <person name="Kelly W.J."/>
            <person name="Leahy S.C."/>
            <person name="Altermann E."/>
            <person name="Yeoman C.J."/>
            <person name="Dunne J.C."/>
            <person name="Kong Z."/>
            <person name="Pacheco D.M."/>
            <person name="Li D."/>
            <person name="Noel S.J."/>
            <person name="Moon C.D."/>
            <person name="Cookson A.L."/>
            <person name="Attwood G.T."/>
        </authorList>
    </citation>
    <scope>NUCLEOTIDE SEQUENCE [LARGE SCALE GENOMIC DNA]</scope>
    <source>
        <strain evidence="2">ATCC 51982 / DSM 14932 / B316</strain>
    </source>
</reference>
<gene>
    <name evidence="1" type="ordered locus">bpr_I2671</name>
</gene>
<dbReference type="HOGENOM" id="CLU_2786006_0_0_9"/>
<organism evidence="1 2">
    <name type="scientific">Butyrivibrio proteoclasticus (strain ATCC 51982 / DSM 14932 / B316)</name>
    <name type="common">Clostridium proteoclasticum</name>
    <dbReference type="NCBI Taxonomy" id="515622"/>
    <lineage>
        <taxon>Bacteria</taxon>
        <taxon>Bacillati</taxon>
        <taxon>Bacillota</taxon>
        <taxon>Clostridia</taxon>
        <taxon>Lachnospirales</taxon>
        <taxon>Lachnospiraceae</taxon>
        <taxon>Butyrivibrio</taxon>
    </lineage>
</organism>
<name>E0RZ32_BUTPB</name>
<proteinExistence type="predicted"/>